<evidence type="ECO:0000259" key="10">
    <source>
        <dbReference type="Pfam" id="PF22421"/>
    </source>
</evidence>
<dbReference type="InterPro" id="IPR001412">
    <property type="entry name" value="aa-tRNA-synth_I_CS"/>
</dbReference>
<dbReference type="InterPro" id="IPR036986">
    <property type="entry name" value="S4_RNA-bd_sf"/>
</dbReference>
<evidence type="ECO:0000313" key="12">
    <source>
        <dbReference type="Proteomes" id="UP000245080"/>
    </source>
</evidence>
<dbReference type="GO" id="GO:0005829">
    <property type="term" value="C:cytosol"/>
    <property type="evidence" value="ECO:0007669"/>
    <property type="project" value="TreeGrafter"/>
</dbReference>
<keyword evidence="8" id="KW-0963">Cytoplasm</keyword>
<feature type="binding site" evidence="8">
    <location>
        <position position="231"/>
    </location>
    <ligand>
        <name>ATP</name>
        <dbReference type="ChEBI" id="CHEBI:30616"/>
    </ligand>
</feature>
<feature type="binding site" evidence="8">
    <location>
        <position position="34"/>
    </location>
    <ligand>
        <name>L-tyrosine</name>
        <dbReference type="ChEBI" id="CHEBI:58315"/>
    </ligand>
</feature>
<evidence type="ECO:0000256" key="8">
    <source>
        <dbReference type="HAMAP-Rule" id="MF_02006"/>
    </source>
</evidence>
<feature type="binding site" evidence="8">
    <location>
        <position position="166"/>
    </location>
    <ligand>
        <name>L-tyrosine</name>
        <dbReference type="ChEBI" id="CHEBI:58315"/>
    </ligand>
</feature>
<dbReference type="Gene3D" id="3.10.290.10">
    <property type="entry name" value="RNA-binding S4 domain"/>
    <property type="match status" value="1"/>
</dbReference>
<evidence type="ECO:0000256" key="6">
    <source>
        <dbReference type="ARBA" id="ARBA00023146"/>
    </source>
</evidence>
<dbReference type="GO" id="GO:0004831">
    <property type="term" value="F:tyrosine-tRNA ligase activity"/>
    <property type="evidence" value="ECO:0007669"/>
    <property type="project" value="UniProtKB-UniRule"/>
</dbReference>
<dbReference type="HAMAP" id="MF_02006">
    <property type="entry name" value="Tyr_tRNA_synth_type1"/>
    <property type="match status" value="1"/>
</dbReference>
<keyword evidence="12" id="KW-1185">Reference proteome</keyword>
<dbReference type="FunFam" id="1.10.240.10:FF:000001">
    <property type="entry name" value="Tyrosine--tRNA ligase"/>
    <property type="match status" value="1"/>
</dbReference>
<dbReference type="Gene3D" id="1.10.240.10">
    <property type="entry name" value="Tyrosyl-Transfer RNA Synthetase"/>
    <property type="match status" value="1"/>
</dbReference>
<dbReference type="Pfam" id="PF00579">
    <property type="entry name" value="tRNA-synt_1b"/>
    <property type="match status" value="1"/>
</dbReference>
<dbReference type="SUPFAM" id="SSF55174">
    <property type="entry name" value="Alpha-L RNA-binding motif"/>
    <property type="match status" value="1"/>
</dbReference>
<dbReference type="GO" id="GO:0005524">
    <property type="term" value="F:ATP binding"/>
    <property type="evidence" value="ECO:0007669"/>
    <property type="project" value="UniProtKB-UniRule"/>
</dbReference>
<dbReference type="SUPFAM" id="SSF52374">
    <property type="entry name" value="Nucleotidylyl transferase"/>
    <property type="match status" value="1"/>
</dbReference>
<dbReference type="InterPro" id="IPR024107">
    <property type="entry name" value="Tyr-tRNA-ligase_bac_1"/>
</dbReference>
<dbReference type="Pfam" id="PF22421">
    <property type="entry name" value="SYY_C-terminal"/>
    <property type="match status" value="1"/>
</dbReference>
<evidence type="ECO:0000256" key="7">
    <source>
        <dbReference type="ARBA" id="ARBA00048248"/>
    </source>
</evidence>
<dbReference type="InterPro" id="IPR024088">
    <property type="entry name" value="Tyr-tRNA-ligase_bac-type"/>
</dbReference>
<dbReference type="Proteomes" id="UP000245080">
    <property type="component" value="Unassembled WGS sequence"/>
</dbReference>
<keyword evidence="4 9" id="KW-0694">RNA-binding</keyword>
<sequence length="419" mass="47665">MSIIDELKWRGAINQETDAEGLEDLVNEKSVGLYAGIDPTGDSMHIGHLIPFMILKRFQLAGHRPYIVIGGATGSIGDPSGKKSERVLQSMEQVHQNEAAITKQMERFFGGDGSFKIVNNYDWLSELSLLDFLRDYGKLFNINTMLNKEIVSSRLEVGISFTEFTYQILQSIDFLHLYQTEDIQLQIGGADQWGNITSGIDLIHKVEGQEARAYGLTIPLLLKADGTKFGKSEGGNVWLDADKTSPYDFYQFWINQDDRDVIKYMKYFTFLDQKEIAEYEEKVRTQPQKREAQRRLAEEVTKFVHGEDAVKEAEHITEALFSGNVKELTASEIEQGFKDMPAVETTADQRNIVEFLVDDTQIEPSRRQAREDVKNGAIRINGDKVTDIDAEIDPQSAFDGKFVIVRRGKKRYFLVRITH</sequence>
<evidence type="ECO:0000256" key="3">
    <source>
        <dbReference type="ARBA" id="ARBA00022840"/>
    </source>
</evidence>
<organism evidence="11 12">
    <name type="scientific">Levilactobacillus bambusae</name>
    <dbReference type="NCBI Taxonomy" id="2024736"/>
    <lineage>
        <taxon>Bacteria</taxon>
        <taxon>Bacillati</taxon>
        <taxon>Bacillota</taxon>
        <taxon>Bacilli</taxon>
        <taxon>Lactobacillales</taxon>
        <taxon>Lactobacillaceae</taxon>
        <taxon>Levilactobacillus</taxon>
    </lineage>
</organism>
<dbReference type="PROSITE" id="PS50889">
    <property type="entry name" value="S4"/>
    <property type="match status" value="1"/>
</dbReference>
<comment type="caution">
    <text evidence="11">The sequence shown here is derived from an EMBL/GenBank/DDBJ whole genome shotgun (WGS) entry which is preliminary data.</text>
</comment>
<comment type="subcellular location">
    <subcellularLocation>
        <location evidence="8">Cytoplasm</location>
    </subcellularLocation>
</comment>
<dbReference type="RefSeq" id="WP_109250800.1">
    <property type="nucleotide sequence ID" value="NZ_QCXQ01000005.1"/>
</dbReference>
<comment type="catalytic activity">
    <reaction evidence="7 8">
        <text>tRNA(Tyr) + L-tyrosine + ATP = L-tyrosyl-tRNA(Tyr) + AMP + diphosphate + H(+)</text>
        <dbReference type="Rhea" id="RHEA:10220"/>
        <dbReference type="Rhea" id="RHEA-COMP:9706"/>
        <dbReference type="Rhea" id="RHEA-COMP:9707"/>
        <dbReference type="ChEBI" id="CHEBI:15378"/>
        <dbReference type="ChEBI" id="CHEBI:30616"/>
        <dbReference type="ChEBI" id="CHEBI:33019"/>
        <dbReference type="ChEBI" id="CHEBI:58315"/>
        <dbReference type="ChEBI" id="CHEBI:78442"/>
        <dbReference type="ChEBI" id="CHEBI:78536"/>
        <dbReference type="ChEBI" id="CHEBI:456215"/>
        <dbReference type="EC" id="6.1.1.1"/>
    </reaction>
</comment>
<dbReference type="GO" id="GO:0006437">
    <property type="term" value="P:tyrosyl-tRNA aminoacylation"/>
    <property type="evidence" value="ECO:0007669"/>
    <property type="project" value="UniProtKB-UniRule"/>
</dbReference>
<dbReference type="AlphaFoldDB" id="A0A2V1N029"/>
<evidence type="ECO:0000256" key="5">
    <source>
        <dbReference type="ARBA" id="ARBA00022917"/>
    </source>
</evidence>
<keyword evidence="5 8" id="KW-0648">Protein biosynthesis</keyword>
<dbReference type="PANTHER" id="PTHR11766">
    <property type="entry name" value="TYROSYL-TRNA SYNTHETASE"/>
    <property type="match status" value="1"/>
</dbReference>
<protein>
    <recommendedName>
        <fullName evidence="8">Tyrosine--tRNA ligase</fullName>
        <ecNumber evidence="8">6.1.1.1</ecNumber>
    </recommendedName>
    <alternativeName>
        <fullName evidence="8">Tyrosyl-tRNA synthetase</fullName>
        <shortName evidence="8">TyrRS</shortName>
    </alternativeName>
</protein>
<dbReference type="PANTHER" id="PTHR11766:SF0">
    <property type="entry name" value="TYROSINE--TRNA LIGASE, MITOCHONDRIAL"/>
    <property type="match status" value="1"/>
</dbReference>
<dbReference type="InterPro" id="IPR054608">
    <property type="entry name" value="SYY-like_C"/>
</dbReference>
<evidence type="ECO:0000256" key="4">
    <source>
        <dbReference type="ARBA" id="ARBA00022884"/>
    </source>
</evidence>
<feature type="short sequence motif" description="'KMSKS' region" evidence="8">
    <location>
        <begin position="228"/>
        <end position="232"/>
    </location>
</feature>
<dbReference type="PRINTS" id="PR01040">
    <property type="entry name" value="TRNASYNTHTYR"/>
</dbReference>
<comment type="function">
    <text evidence="8">Catalyzes the attachment of tyrosine to tRNA(Tyr) in a two-step reaction: tyrosine is first activated by ATP to form Tyr-AMP and then transferred to the acceptor end of tRNA(Tyr).</text>
</comment>
<reference evidence="11 12" key="1">
    <citation type="journal article" date="2018" name="Int. J. Syst. Evol. Microbiol.">
        <title>Lactobacillus bambusae sp. nov., isolated from a traditional fermented Ma-bamboo shoots of Taiwan.</title>
        <authorList>
            <person name="Wang L.-T."/>
        </authorList>
    </citation>
    <scope>NUCLEOTIDE SEQUENCE [LARGE SCALE GENOMIC DNA]</scope>
    <source>
        <strain evidence="11 12">BS-W1</strain>
    </source>
</reference>
<dbReference type="InterPro" id="IPR014729">
    <property type="entry name" value="Rossmann-like_a/b/a_fold"/>
</dbReference>
<evidence type="ECO:0000313" key="11">
    <source>
        <dbReference type="EMBL" id="PWF99699.1"/>
    </source>
</evidence>
<evidence type="ECO:0000256" key="2">
    <source>
        <dbReference type="ARBA" id="ARBA00022741"/>
    </source>
</evidence>
<keyword evidence="3 8" id="KW-0067">ATP-binding</keyword>
<keyword evidence="6 8" id="KW-0030">Aminoacyl-tRNA synthetase</keyword>
<name>A0A2V1N029_9LACO</name>
<evidence type="ECO:0000256" key="9">
    <source>
        <dbReference type="PROSITE-ProRule" id="PRU00182"/>
    </source>
</evidence>
<dbReference type="OrthoDB" id="9804243at2"/>
<dbReference type="CDD" id="cd00805">
    <property type="entry name" value="TyrRS_core"/>
    <property type="match status" value="1"/>
</dbReference>
<keyword evidence="1 8" id="KW-0436">Ligase</keyword>
<feature type="domain" description="Tyrosine--tRNA ligase SYY-like C-terminal" evidence="10">
    <location>
        <begin position="332"/>
        <end position="415"/>
    </location>
</feature>
<dbReference type="InterPro" id="IPR002305">
    <property type="entry name" value="aa-tRNA-synth_Ic"/>
</dbReference>
<proteinExistence type="inferred from homology"/>
<comment type="subunit">
    <text evidence="8">Homodimer.</text>
</comment>
<dbReference type="PROSITE" id="PS00178">
    <property type="entry name" value="AA_TRNA_LIGASE_I"/>
    <property type="match status" value="1"/>
</dbReference>
<gene>
    <name evidence="8" type="primary">tyrS</name>
    <name evidence="11" type="ORF">DCM90_07750</name>
</gene>
<dbReference type="Gene3D" id="3.40.50.620">
    <property type="entry name" value="HUPs"/>
    <property type="match status" value="1"/>
</dbReference>
<dbReference type="NCBIfam" id="TIGR00234">
    <property type="entry name" value="tyrS"/>
    <property type="match status" value="1"/>
</dbReference>
<keyword evidence="2 8" id="KW-0547">Nucleotide-binding</keyword>
<comment type="similarity">
    <text evidence="8">Belongs to the class-I aminoacyl-tRNA synthetase family. TyrS type 1 subfamily.</text>
</comment>
<accession>A0A2V1N029</accession>
<dbReference type="GO" id="GO:0003723">
    <property type="term" value="F:RNA binding"/>
    <property type="evidence" value="ECO:0007669"/>
    <property type="project" value="UniProtKB-KW"/>
</dbReference>
<dbReference type="EC" id="6.1.1.1" evidence="8"/>
<dbReference type="CDD" id="cd00165">
    <property type="entry name" value="S4"/>
    <property type="match status" value="1"/>
</dbReference>
<feature type="short sequence motif" description="'HIGH' region" evidence="8">
    <location>
        <begin position="39"/>
        <end position="48"/>
    </location>
</feature>
<feature type="binding site" evidence="8">
    <location>
        <position position="170"/>
    </location>
    <ligand>
        <name>L-tyrosine</name>
        <dbReference type="ChEBI" id="CHEBI:58315"/>
    </ligand>
</feature>
<evidence type="ECO:0000256" key="1">
    <source>
        <dbReference type="ARBA" id="ARBA00022598"/>
    </source>
</evidence>
<dbReference type="InterPro" id="IPR002307">
    <property type="entry name" value="Tyr-tRNA-ligase"/>
</dbReference>
<dbReference type="EMBL" id="QCXQ01000005">
    <property type="protein sequence ID" value="PWF99699.1"/>
    <property type="molecule type" value="Genomic_DNA"/>
</dbReference>